<evidence type="ECO:0000313" key="3">
    <source>
        <dbReference type="EMBL" id="NKI31330.1"/>
    </source>
</evidence>
<keyword evidence="4" id="KW-1185">Reference proteome</keyword>
<comment type="caution">
    <text evidence="3">The sequence shown here is derived from an EMBL/GenBank/DDBJ whole genome shotgun (WGS) entry which is preliminary data.</text>
</comment>
<dbReference type="RefSeq" id="WP_168551512.1">
    <property type="nucleotide sequence ID" value="NZ_JAAWWL010000001.1"/>
</dbReference>
<dbReference type="Proteomes" id="UP000718451">
    <property type="component" value="Unassembled WGS sequence"/>
</dbReference>
<feature type="region of interest" description="Disordered" evidence="1">
    <location>
        <begin position="28"/>
        <end position="73"/>
    </location>
</feature>
<feature type="chain" id="PRO_5045224767" evidence="2">
    <location>
        <begin position="21"/>
        <end position="271"/>
    </location>
</feature>
<evidence type="ECO:0000313" key="4">
    <source>
        <dbReference type="Proteomes" id="UP000718451"/>
    </source>
</evidence>
<gene>
    <name evidence="3" type="ORF">HCU67_05195</name>
</gene>
<dbReference type="EMBL" id="JAAWWL010000001">
    <property type="protein sequence ID" value="NKI31330.1"/>
    <property type="molecule type" value="Genomic_DNA"/>
</dbReference>
<name>A0ABX1GQJ1_9FLAO</name>
<evidence type="ECO:0000256" key="2">
    <source>
        <dbReference type="SAM" id="SignalP"/>
    </source>
</evidence>
<reference evidence="3 4" key="1">
    <citation type="submission" date="2020-04" db="EMBL/GenBank/DDBJ databases">
        <authorList>
            <person name="Yoon J."/>
        </authorList>
    </citation>
    <scope>NUCLEOTIDE SEQUENCE [LARGE SCALE GENOMIC DNA]</scope>
    <source>
        <strain evidence="3 4">DJ-13</strain>
    </source>
</reference>
<evidence type="ECO:0000256" key="1">
    <source>
        <dbReference type="SAM" id="MobiDB-lite"/>
    </source>
</evidence>
<feature type="region of interest" description="Disordered" evidence="1">
    <location>
        <begin position="238"/>
        <end position="260"/>
    </location>
</feature>
<accession>A0ABX1GQJ1</accession>
<sequence length="271" mass="29657">MKKLAPLAFFLAISMNLFFACEESDLPQEEEMIAQNDEDEESTTDPNESEDNTDDSNSEEEESENDETSGTEISLIATPDIISNNGIGLQDWSDEVTIEAFKIDGSQATLVFDTEFRDEGFGVAGARWNQIDYYVMYQGAEVNASEKVVISFEDGALDITLTVGMMGANEGHPDGETGKWTGFDQEGNQIAEGVLGANDSNLGKEVKLDGDSYGIYPIDLESNQPLYSLEIEATGFGYGNGDPENRNYNNESGNQENNSDFNIVGISYSKL</sequence>
<proteinExistence type="predicted"/>
<keyword evidence="2" id="KW-0732">Signal</keyword>
<protein>
    <submittedName>
        <fullName evidence="3">Uncharacterized protein</fullName>
    </submittedName>
</protein>
<feature type="signal peptide" evidence="2">
    <location>
        <begin position="1"/>
        <end position="20"/>
    </location>
</feature>
<feature type="compositionally biased region" description="Acidic residues" evidence="1">
    <location>
        <begin position="28"/>
        <end position="69"/>
    </location>
</feature>
<dbReference type="PROSITE" id="PS51257">
    <property type="entry name" value="PROKAR_LIPOPROTEIN"/>
    <property type="match status" value="1"/>
</dbReference>
<organism evidence="3 4">
    <name type="scientific">Croceivirga thetidis</name>
    <dbReference type="NCBI Taxonomy" id="2721623"/>
    <lineage>
        <taxon>Bacteria</taxon>
        <taxon>Pseudomonadati</taxon>
        <taxon>Bacteroidota</taxon>
        <taxon>Flavobacteriia</taxon>
        <taxon>Flavobacteriales</taxon>
        <taxon>Flavobacteriaceae</taxon>
        <taxon>Croceivirga</taxon>
    </lineage>
</organism>
<feature type="compositionally biased region" description="Low complexity" evidence="1">
    <location>
        <begin position="246"/>
        <end position="258"/>
    </location>
</feature>